<comment type="caution">
    <text evidence="3">The sequence shown here is derived from an EMBL/GenBank/DDBJ whole genome shotgun (WGS) entry which is preliminary data.</text>
</comment>
<dbReference type="EMBL" id="JAMD01000003">
    <property type="protein sequence ID" value="KEJ96326.1"/>
    <property type="molecule type" value="Genomic_DNA"/>
</dbReference>
<proteinExistence type="inferred from homology"/>
<dbReference type="GeneID" id="68869365"/>
<dbReference type="Proteomes" id="UP000027746">
    <property type="component" value="Unassembled WGS sequence"/>
</dbReference>
<sequence>MPTLTDTAGVALPESETPTDARLRVYGDFLFLAFRSDWHQRMTMANLRSAFETPLALDQYRIFRFDGVPRGLITWAWMSAEAERKYVSGALLDPEDWHSGDRLWLIDMIAPYKGLAASITRWVMVPGQFADTSFRFRRVGADQTTRRIVTIDLTRPDDKARVVSEAAFLEGGG</sequence>
<evidence type="ECO:0000313" key="4">
    <source>
        <dbReference type="Proteomes" id="UP000027746"/>
    </source>
</evidence>
<dbReference type="RefSeq" id="WP_051694064.1">
    <property type="nucleotide sequence ID" value="NZ_CP054599.1"/>
</dbReference>
<dbReference type="Pfam" id="PF02794">
    <property type="entry name" value="HlyC"/>
    <property type="match status" value="1"/>
</dbReference>
<evidence type="ECO:0000256" key="1">
    <source>
        <dbReference type="ARBA" id="ARBA00005686"/>
    </source>
</evidence>
<dbReference type="GO" id="GO:0005737">
    <property type="term" value="C:cytoplasm"/>
    <property type="evidence" value="ECO:0007669"/>
    <property type="project" value="UniProtKB-SubCell"/>
</dbReference>
<dbReference type="EC" id="2.3.1.-" evidence="2"/>
<evidence type="ECO:0000313" key="3">
    <source>
        <dbReference type="EMBL" id="KEJ96326.1"/>
    </source>
</evidence>
<protein>
    <recommendedName>
        <fullName evidence="2">RTX toxin-activating lysine-acyltransferase</fullName>
        <ecNumber evidence="2">2.3.1.-</ecNumber>
    </recommendedName>
</protein>
<accession>A0A073J3R5</accession>
<gene>
    <name evidence="3" type="ORF">SUH3_13260</name>
</gene>
<dbReference type="OrthoDB" id="5431564at2"/>
<dbReference type="AlphaFoldDB" id="A0A073J3R5"/>
<organism evidence="3 4">
    <name type="scientific">Pseudosulfitobacter pseudonitzschiae</name>
    <dbReference type="NCBI Taxonomy" id="1402135"/>
    <lineage>
        <taxon>Bacteria</taxon>
        <taxon>Pseudomonadati</taxon>
        <taxon>Pseudomonadota</taxon>
        <taxon>Alphaproteobacteria</taxon>
        <taxon>Rhodobacterales</taxon>
        <taxon>Roseobacteraceae</taxon>
        <taxon>Pseudosulfitobacter</taxon>
    </lineage>
</organism>
<keyword evidence="2" id="KW-0204">Cytolysis</keyword>
<comment type="subcellular location">
    <subcellularLocation>
        <location evidence="2">Cytoplasm</location>
    </subcellularLocation>
</comment>
<keyword evidence="4" id="KW-1185">Reference proteome</keyword>
<dbReference type="InterPro" id="IPR003996">
    <property type="entry name" value="RTX_toxin-activating_protC_bac"/>
</dbReference>
<dbReference type="GO" id="GO:0009404">
    <property type="term" value="P:toxin metabolic process"/>
    <property type="evidence" value="ECO:0007669"/>
    <property type="project" value="UniProtKB-UniRule"/>
</dbReference>
<dbReference type="GO" id="GO:0031640">
    <property type="term" value="P:killing of cells of another organism"/>
    <property type="evidence" value="ECO:0007669"/>
    <property type="project" value="UniProtKB-KW"/>
</dbReference>
<dbReference type="GO" id="GO:0016746">
    <property type="term" value="F:acyltransferase activity"/>
    <property type="evidence" value="ECO:0007669"/>
    <property type="project" value="UniProtKB-UniRule"/>
</dbReference>
<evidence type="ECO:0000256" key="2">
    <source>
        <dbReference type="RuleBase" id="RU368102"/>
    </source>
</evidence>
<keyword evidence="2" id="KW-0808">Transferase</keyword>
<reference evidence="3 4" key="1">
    <citation type="submission" date="2014-01" db="EMBL/GenBank/DDBJ databases">
        <title>Sulfitobacter sp. H3 (MCCC 1A00686) Genome Sequencing.</title>
        <authorList>
            <person name="Lai Q."/>
            <person name="Hong Z."/>
        </authorList>
    </citation>
    <scope>NUCLEOTIDE SEQUENCE [LARGE SCALE GENOMIC DNA]</scope>
    <source>
        <strain evidence="3 4">H3</strain>
    </source>
</reference>
<name>A0A073J3R5_9RHOB</name>
<keyword evidence="2" id="KW-0963">Cytoplasm</keyword>
<comment type="function">
    <text evidence="2">Involved in fatty acylation of protoxin at internal lysine residues, thereby converting it to the active toxin.</text>
</comment>
<keyword evidence="2" id="KW-0012">Acyltransferase</keyword>
<comment type="similarity">
    <text evidence="1 2">Belongs to the RTX toxin acyltransferase family.</text>
</comment>